<dbReference type="OrthoDB" id="9804758at2"/>
<dbReference type="InterPro" id="IPR038987">
    <property type="entry name" value="MoeA-like"/>
</dbReference>
<dbReference type="PATRIC" id="fig|86416.3.peg.981"/>
<dbReference type="GO" id="GO:0005829">
    <property type="term" value="C:cytosol"/>
    <property type="evidence" value="ECO:0007669"/>
    <property type="project" value="TreeGrafter"/>
</dbReference>
<dbReference type="Gene3D" id="3.90.105.10">
    <property type="entry name" value="Molybdopterin biosynthesis moea protein, domain 2"/>
    <property type="match status" value="1"/>
</dbReference>
<comment type="pathway">
    <text evidence="4 14">Cofactor biosynthesis; molybdopterin biosynthesis.</text>
</comment>
<dbReference type="Pfam" id="PF03454">
    <property type="entry name" value="MoeA_C"/>
    <property type="match status" value="1"/>
</dbReference>
<dbReference type="PANTHER" id="PTHR10192:SF5">
    <property type="entry name" value="GEPHYRIN"/>
    <property type="match status" value="1"/>
</dbReference>
<dbReference type="eggNOG" id="COG0303">
    <property type="taxonomic scope" value="Bacteria"/>
</dbReference>
<dbReference type="GO" id="GO:0006777">
    <property type="term" value="P:Mo-molybdopterin cofactor biosynthetic process"/>
    <property type="evidence" value="ECO:0007669"/>
    <property type="project" value="UniProtKB-UniRule"/>
</dbReference>
<sequence>MISRDEALNIILQETPLGNVEEKYILDSLSRVLSEDIYSKDNLPPFSKSAMDGYAIKSEETAEALREAPIEFNITGIIKAGDFFEGELQKGEAIRIMTGAPLPKGADAVIQFEKVKIEGISLFVYDKVKADRNVIKRGEEINSGDLALAKGTVIRPFEIGLLASLGYSKIPVYRTPTVALIITGDELINIEEELYPGKIRNSNEYTLISLLKNAGLKPISFGLVKDNKNLIREKIEEALKVSDIVVTSGGASKGDYDFVEDVLVELGADIKFNSVAIKPGKPLTFAVVKDKLFFSLPGNPLAAINTFQEFIIPACDKFMGKKRCTDILPVILKDDYNFKKGKRMYIYVNIQKVNGVYYGYRIGWQSSSGLASVTEANGVVIVPEEKSCVKSGEILNGYFIFS</sequence>
<dbReference type="InterPro" id="IPR036135">
    <property type="entry name" value="MoeA_linker/N_sf"/>
</dbReference>
<evidence type="ECO:0000256" key="6">
    <source>
        <dbReference type="ARBA" id="ARBA00013269"/>
    </source>
</evidence>
<dbReference type="UniPathway" id="UPA00344"/>
<keyword evidence="11 14" id="KW-0460">Magnesium</keyword>
<dbReference type="HOGENOM" id="CLU_010186_7_1_9"/>
<dbReference type="SUPFAM" id="SSF53218">
    <property type="entry name" value="Molybdenum cofactor biosynthesis proteins"/>
    <property type="match status" value="1"/>
</dbReference>
<dbReference type="Gene3D" id="2.40.340.10">
    <property type="entry name" value="MoeA, C-terminal, domain IV"/>
    <property type="match status" value="1"/>
</dbReference>
<dbReference type="CDD" id="cd00887">
    <property type="entry name" value="MoeA"/>
    <property type="match status" value="1"/>
</dbReference>
<dbReference type="NCBIfam" id="TIGR00177">
    <property type="entry name" value="molyb_syn"/>
    <property type="match status" value="1"/>
</dbReference>
<evidence type="ECO:0000256" key="3">
    <source>
        <dbReference type="ARBA" id="ARBA00003487"/>
    </source>
</evidence>
<organism evidence="16 17">
    <name type="scientific">Clostridium pasteurianum BC1</name>
    <dbReference type="NCBI Taxonomy" id="86416"/>
    <lineage>
        <taxon>Bacteria</taxon>
        <taxon>Bacillati</taxon>
        <taxon>Bacillota</taxon>
        <taxon>Clostridia</taxon>
        <taxon>Eubacteriales</taxon>
        <taxon>Clostridiaceae</taxon>
        <taxon>Clostridium</taxon>
    </lineage>
</organism>
<evidence type="ECO:0000256" key="5">
    <source>
        <dbReference type="ARBA" id="ARBA00010763"/>
    </source>
</evidence>
<evidence type="ECO:0000256" key="2">
    <source>
        <dbReference type="ARBA" id="ARBA00002901"/>
    </source>
</evidence>
<dbReference type="RefSeq" id="WP_015614323.1">
    <property type="nucleotide sequence ID" value="NC_021182.1"/>
</dbReference>
<dbReference type="Proteomes" id="UP000013523">
    <property type="component" value="Chromosome"/>
</dbReference>
<dbReference type="PANTHER" id="PTHR10192">
    <property type="entry name" value="MOLYBDOPTERIN BIOSYNTHESIS PROTEIN"/>
    <property type="match status" value="1"/>
</dbReference>
<dbReference type="GO" id="GO:0046872">
    <property type="term" value="F:metal ion binding"/>
    <property type="evidence" value="ECO:0007669"/>
    <property type="project" value="UniProtKB-UniRule"/>
</dbReference>
<dbReference type="STRING" id="86416.Clopa_0988"/>
<comment type="function">
    <text evidence="2 14">Catalyzes the insertion of molybdate into adenylated molybdopterin with the concomitant release of AMP.</text>
</comment>
<dbReference type="InterPro" id="IPR036425">
    <property type="entry name" value="MoaB/Mog-like_dom_sf"/>
</dbReference>
<dbReference type="AlphaFoldDB" id="R4K679"/>
<dbReference type="SUPFAM" id="SSF63867">
    <property type="entry name" value="MoeA C-terminal domain-like"/>
    <property type="match status" value="1"/>
</dbReference>
<dbReference type="InterPro" id="IPR005111">
    <property type="entry name" value="MoeA_C_domain_IV"/>
</dbReference>
<evidence type="ECO:0000256" key="11">
    <source>
        <dbReference type="ARBA" id="ARBA00022842"/>
    </source>
</evidence>
<evidence type="ECO:0000256" key="14">
    <source>
        <dbReference type="RuleBase" id="RU365090"/>
    </source>
</evidence>
<reference evidence="16 17" key="1">
    <citation type="submission" date="2012-01" db="EMBL/GenBank/DDBJ databases">
        <title>Complete sequence of chromosome of Clostridium pasteurianum BC1.</title>
        <authorList>
            <consortium name="US DOE Joint Genome Institute"/>
            <person name="Lucas S."/>
            <person name="Han J."/>
            <person name="Lapidus A."/>
            <person name="Cheng J.-F."/>
            <person name="Goodwin L."/>
            <person name="Pitluck S."/>
            <person name="Peters L."/>
            <person name="Mikhailova N."/>
            <person name="Teshima H."/>
            <person name="Detter J.C."/>
            <person name="Han C."/>
            <person name="Tapia R."/>
            <person name="Land M."/>
            <person name="Hauser L."/>
            <person name="Kyrpides N."/>
            <person name="Ivanova N."/>
            <person name="Pagani I."/>
            <person name="Dunn J."/>
            <person name="Taghavi S."/>
            <person name="Francis A."/>
            <person name="van der Lelie D."/>
            <person name="Woyke T."/>
        </authorList>
    </citation>
    <scope>NUCLEOTIDE SEQUENCE [LARGE SCALE GENOMIC DNA]</scope>
    <source>
        <strain evidence="16 17">BC1</strain>
    </source>
</reference>
<evidence type="ECO:0000313" key="17">
    <source>
        <dbReference type="Proteomes" id="UP000013523"/>
    </source>
</evidence>
<keyword evidence="17" id="KW-1185">Reference proteome</keyword>
<evidence type="ECO:0000259" key="15">
    <source>
        <dbReference type="SMART" id="SM00852"/>
    </source>
</evidence>
<dbReference type="Gene3D" id="2.170.190.11">
    <property type="entry name" value="Molybdopterin biosynthesis moea protein, domain 3"/>
    <property type="match status" value="1"/>
</dbReference>
<dbReference type="InterPro" id="IPR005110">
    <property type="entry name" value="MoeA_linker/N"/>
</dbReference>
<evidence type="ECO:0000313" key="16">
    <source>
        <dbReference type="EMBL" id="AGK95999.1"/>
    </source>
</evidence>
<dbReference type="NCBIfam" id="NF045515">
    <property type="entry name" value="Glp_gephyrin"/>
    <property type="match status" value="1"/>
</dbReference>
<keyword evidence="12 14" id="KW-0501">Molybdenum cofactor biosynthesis</keyword>
<dbReference type="Pfam" id="PF03453">
    <property type="entry name" value="MoeA_N"/>
    <property type="match status" value="1"/>
</dbReference>
<dbReference type="Pfam" id="PF00994">
    <property type="entry name" value="MoCF_biosynth"/>
    <property type="match status" value="1"/>
</dbReference>
<dbReference type="FunFam" id="3.40.980.10:FF:000004">
    <property type="entry name" value="Molybdopterin molybdenumtransferase"/>
    <property type="match status" value="1"/>
</dbReference>
<dbReference type="KEGG" id="cpas:Clopa_0988"/>
<evidence type="ECO:0000256" key="1">
    <source>
        <dbReference type="ARBA" id="ARBA00001946"/>
    </source>
</evidence>
<dbReference type="GO" id="GO:0061599">
    <property type="term" value="F:molybdopterin molybdotransferase activity"/>
    <property type="evidence" value="ECO:0007669"/>
    <property type="project" value="UniProtKB-UniRule"/>
</dbReference>
<keyword evidence="8 14" id="KW-0500">Molybdenum</keyword>
<gene>
    <name evidence="16" type="ORF">Clopa_0988</name>
</gene>
<keyword evidence="10 14" id="KW-0479">Metal-binding</keyword>
<comment type="function">
    <text evidence="3">May be involved in the biosynthesis of molybdopterin.</text>
</comment>
<name>R4K679_CLOPA</name>
<comment type="catalytic activity">
    <reaction evidence="13">
        <text>adenylyl-molybdopterin + molybdate = Mo-molybdopterin + AMP + H(+)</text>
        <dbReference type="Rhea" id="RHEA:35047"/>
        <dbReference type="ChEBI" id="CHEBI:15378"/>
        <dbReference type="ChEBI" id="CHEBI:36264"/>
        <dbReference type="ChEBI" id="CHEBI:62727"/>
        <dbReference type="ChEBI" id="CHEBI:71302"/>
        <dbReference type="ChEBI" id="CHEBI:456215"/>
        <dbReference type="EC" id="2.10.1.1"/>
    </reaction>
</comment>
<dbReference type="InterPro" id="IPR036688">
    <property type="entry name" value="MoeA_C_domain_IV_sf"/>
</dbReference>
<proteinExistence type="inferred from homology"/>
<feature type="domain" description="MoaB/Mog" evidence="15">
    <location>
        <begin position="179"/>
        <end position="317"/>
    </location>
</feature>
<accession>R4K679</accession>
<evidence type="ECO:0000256" key="12">
    <source>
        <dbReference type="ARBA" id="ARBA00023150"/>
    </source>
</evidence>
<dbReference type="SMART" id="SM00852">
    <property type="entry name" value="MoCF_biosynth"/>
    <property type="match status" value="1"/>
</dbReference>
<evidence type="ECO:0000256" key="10">
    <source>
        <dbReference type="ARBA" id="ARBA00022723"/>
    </source>
</evidence>
<dbReference type="EMBL" id="CP003261">
    <property type="protein sequence ID" value="AGK95999.1"/>
    <property type="molecule type" value="Genomic_DNA"/>
</dbReference>
<dbReference type="SUPFAM" id="SSF63882">
    <property type="entry name" value="MoeA N-terminal region -like"/>
    <property type="match status" value="1"/>
</dbReference>
<dbReference type="Gene3D" id="3.40.980.10">
    <property type="entry name" value="MoaB/Mog-like domain"/>
    <property type="match status" value="1"/>
</dbReference>
<evidence type="ECO:0000256" key="8">
    <source>
        <dbReference type="ARBA" id="ARBA00022505"/>
    </source>
</evidence>
<keyword evidence="9 14" id="KW-0808">Transferase</keyword>
<evidence type="ECO:0000256" key="4">
    <source>
        <dbReference type="ARBA" id="ARBA00005046"/>
    </source>
</evidence>
<comment type="similarity">
    <text evidence="5 14">Belongs to the MoeA family.</text>
</comment>
<evidence type="ECO:0000256" key="9">
    <source>
        <dbReference type="ARBA" id="ARBA00022679"/>
    </source>
</evidence>
<evidence type="ECO:0000256" key="7">
    <source>
        <dbReference type="ARBA" id="ARBA00021108"/>
    </source>
</evidence>
<dbReference type="InterPro" id="IPR001453">
    <property type="entry name" value="MoaB/Mog_dom"/>
</dbReference>
<evidence type="ECO:0000256" key="13">
    <source>
        <dbReference type="ARBA" id="ARBA00047317"/>
    </source>
</evidence>
<protein>
    <recommendedName>
        <fullName evidence="7 14">Molybdopterin molybdenumtransferase</fullName>
        <ecNumber evidence="6 14">2.10.1.1</ecNumber>
    </recommendedName>
</protein>
<comment type="cofactor">
    <cofactor evidence="1 14">
        <name>Mg(2+)</name>
        <dbReference type="ChEBI" id="CHEBI:18420"/>
    </cofactor>
</comment>
<dbReference type="PROSITE" id="PS01079">
    <property type="entry name" value="MOCF_BIOSYNTHESIS_2"/>
    <property type="match status" value="1"/>
</dbReference>
<dbReference type="EC" id="2.10.1.1" evidence="6 14"/>
<dbReference type="InterPro" id="IPR008284">
    <property type="entry name" value="MoCF_biosynth_CS"/>
</dbReference>